<dbReference type="Gene3D" id="3.40.50.10810">
    <property type="entry name" value="Tandem AAA-ATPase domain"/>
    <property type="match status" value="1"/>
</dbReference>
<dbReference type="SUPFAM" id="SSF57903">
    <property type="entry name" value="FYVE/PHD zinc finger"/>
    <property type="match status" value="1"/>
</dbReference>
<dbReference type="GO" id="GO:0003682">
    <property type="term" value="F:chromatin binding"/>
    <property type="evidence" value="ECO:0007669"/>
    <property type="project" value="TreeGrafter"/>
</dbReference>
<dbReference type="GO" id="GO:0008270">
    <property type="term" value="F:zinc ion binding"/>
    <property type="evidence" value="ECO:0007669"/>
    <property type="project" value="UniProtKB-KW"/>
</dbReference>
<evidence type="ECO:0000313" key="12">
    <source>
        <dbReference type="Proteomes" id="UP001314170"/>
    </source>
</evidence>
<dbReference type="Gene3D" id="3.30.40.10">
    <property type="entry name" value="Zinc/RING finger domain, C3HC4 (zinc finger)"/>
    <property type="match status" value="1"/>
</dbReference>
<dbReference type="GO" id="GO:0042393">
    <property type="term" value="F:histone binding"/>
    <property type="evidence" value="ECO:0007669"/>
    <property type="project" value="TreeGrafter"/>
</dbReference>
<dbReference type="SMART" id="SM00249">
    <property type="entry name" value="PHD"/>
    <property type="match status" value="1"/>
</dbReference>
<comment type="subcellular location">
    <subcellularLocation>
        <location evidence="1">Nucleus</location>
    </subcellularLocation>
</comment>
<dbReference type="GO" id="GO:0005524">
    <property type="term" value="F:ATP binding"/>
    <property type="evidence" value="ECO:0007669"/>
    <property type="project" value="UniProtKB-KW"/>
</dbReference>
<reference evidence="11 12" key="1">
    <citation type="submission" date="2024-01" db="EMBL/GenBank/DDBJ databases">
        <authorList>
            <person name="Waweru B."/>
        </authorList>
    </citation>
    <scope>NUCLEOTIDE SEQUENCE [LARGE SCALE GENOMIC DNA]</scope>
</reference>
<feature type="region of interest" description="Disordered" evidence="9">
    <location>
        <begin position="1"/>
        <end position="27"/>
    </location>
</feature>
<dbReference type="InterPro" id="IPR001965">
    <property type="entry name" value="Znf_PHD"/>
</dbReference>
<dbReference type="GO" id="GO:0140658">
    <property type="term" value="F:ATP-dependent chromatin remodeler activity"/>
    <property type="evidence" value="ECO:0007669"/>
    <property type="project" value="TreeGrafter"/>
</dbReference>
<evidence type="ECO:0000256" key="7">
    <source>
        <dbReference type="ARBA" id="ARBA00023242"/>
    </source>
</evidence>
<dbReference type="GO" id="GO:0000785">
    <property type="term" value="C:chromatin"/>
    <property type="evidence" value="ECO:0007669"/>
    <property type="project" value="TreeGrafter"/>
</dbReference>
<dbReference type="InterPro" id="IPR019786">
    <property type="entry name" value="Zinc_finger_PHD-type_CS"/>
</dbReference>
<dbReference type="InterPro" id="IPR011011">
    <property type="entry name" value="Znf_FYVE_PHD"/>
</dbReference>
<dbReference type="InterPro" id="IPR038718">
    <property type="entry name" value="SNF2-like_sf"/>
</dbReference>
<feature type="compositionally biased region" description="Basic and acidic residues" evidence="9">
    <location>
        <begin position="8"/>
        <end position="18"/>
    </location>
</feature>
<dbReference type="GO" id="GO:0016887">
    <property type="term" value="F:ATP hydrolysis activity"/>
    <property type="evidence" value="ECO:0007669"/>
    <property type="project" value="TreeGrafter"/>
</dbReference>
<dbReference type="InterPro" id="IPR013083">
    <property type="entry name" value="Znf_RING/FYVE/PHD"/>
</dbReference>
<dbReference type="InterPro" id="IPR000953">
    <property type="entry name" value="Chromo/chromo_shadow_dom"/>
</dbReference>
<dbReference type="GO" id="GO:0003677">
    <property type="term" value="F:DNA binding"/>
    <property type="evidence" value="ECO:0007669"/>
    <property type="project" value="TreeGrafter"/>
</dbReference>
<dbReference type="PANTHER" id="PTHR45623">
    <property type="entry name" value="CHROMODOMAIN-HELICASE-DNA-BINDING PROTEIN 3-RELATED-RELATED"/>
    <property type="match status" value="1"/>
</dbReference>
<keyword evidence="12" id="KW-1185">Reference proteome</keyword>
<keyword evidence="6" id="KW-0067">ATP-binding</keyword>
<proteinExistence type="predicted"/>
<keyword evidence="5" id="KW-0862">Zinc</keyword>
<evidence type="ECO:0000259" key="10">
    <source>
        <dbReference type="PROSITE" id="PS50016"/>
    </source>
</evidence>
<dbReference type="Pfam" id="PF00176">
    <property type="entry name" value="SNF2-rel_dom"/>
    <property type="match status" value="1"/>
</dbReference>
<dbReference type="SUPFAM" id="SSF52540">
    <property type="entry name" value="P-loop containing nucleoside triphosphate hydrolases"/>
    <property type="match status" value="2"/>
</dbReference>
<keyword evidence="3" id="KW-0547">Nucleotide-binding</keyword>
<dbReference type="PANTHER" id="PTHR45623:SF51">
    <property type="entry name" value="DNA HELICASE CHROMATIN REGULATOR PHD FAMILY-RELATED"/>
    <property type="match status" value="1"/>
</dbReference>
<organism evidence="11 12">
    <name type="scientific">Dovyalis caffra</name>
    <dbReference type="NCBI Taxonomy" id="77055"/>
    <lineage>
        <taxon>Eukaryota</taxon>
        <taxon>Viridiplantae</taxon>
        <taxon>Streptophyta</taxon>
        <taxon>Embryophyta</taxon>
        <taxon>Tracheophyta</taxon>
        <taxon>Spermatophyta</taxon>
        <taxon>Magnoliopsida</taxon>
        <taxon>eudicotyledons</taxon>
        <taxon>Gunneridae</taxon>
        <taxon>Pentapetalae</taxon>
        <taxon>rosids</taxon>
        <taxon>fabids</taxon>
        <taxon>Malpighiales</taxon>
        <taxon>Salicaceae</taxon>
        <taxon>Flacourtieae</taxon>
        <taxon>Dovyalis</taxon>
    </lineage>
</organism>
<evidence type="ECO:0000256" key="3">
    <source>
        <dbReference type="ARBA" id="ARBA00022741"/>
    </source>
</evidence>
<dbReference type="PROSITE" id="PS50016">
    <property type="entry name" value="ZF_PHD_2"/>
    <property type="match status" value="1"/>
</dbReference>
<dbReference type="InterPro" id="IPR027417">
    <property type="entry name" value="P-loop_NTPase"/>
</dbReference>
<evidence type="ECO:0000256" key="6">
    <source>
        <dbReference type="ARBA" id="ARBA00022840"/>
    </source>
</evidence>
<evidence type="ECO:0000256" key="5">
    <source>
        <dbReference type="ARBA" id="ARBA00022833"/>
    </source>
</evidence>
<evidence type="ECO:0000256" key="9">
    <source>
        <dbReference type="SAM" id="MobiDB-lite"/>
    </source>
</evidence>
<keyword evidence="7" id="KW-0539">Nucleus</keyword>
<comment type="caution">
    <text evidence="11">The sequence shown here is derived from an EMBL/GenBank/DDBJ whole genome shotgun (WGS) entry which is preliminary data.</text>
</comment>
<sequence>MSKHLQKLNHEFSRKSEKGYNGLDGSRKEFNLDTIGSGTKNQGIWHNGNGSMKKRLNARGYREWMSSRASQARMSNILGKRDWIPQTGSGSTRANASDDIEKLPAENCSSCSKKRRRLDFDTEQQDCFCSAKPGHGLDGFSLPKDGRESMSRINMEPAKEDIYDAWGEESHLEVKTDGEHNACAVCMLGGELLCCKGNGCRRKYHLSCLDPPFNNVPPGVWHCMCCVKKKIEFGVHSVSKGLESVWDIRDAVLDDEEMPRRKEYLVKYQGLSHVYNQWIPEKNLLLEARMLAAKLNNKNKIIRWKMEWAVPQRLLEKRPLSLGKCKDGYCHGHSEINSDCCYEWLVKWTGLDYDQATWELENASFLISPEALKLKRDYEIHHGGTETVGCVGAYHPFGSVATLGFIFLRLFITASASSNFSAEQTSDFSRSSELSSECSPGAYSHYQCYVSKHLEHWSKGQNAIVVDDHGDQERVAKLILFMVSLQRVILKPFLIITSLDVLAVWESEFLHVAPSANLVVYKGNKGIRRSIRSLEFYNEAGQIMFQVLLSSSSIVVEDLEELKCIQWEAIIIDDCQRFCVSRHFEEFKILVADTRLLLVSTQIKDCSTDYLNLLSLLDSGPYQLSGDPEIYSSTHINKLKERLASYIVYECKSGPFRFEEYWVPVRLSNVQLELYCAKLLSNSTLLCSSLNGDRADVLREIMISTRKCCDHPYLLDQCLRTNVRKDFAAEECLDAEIQVSGKLLLLDKILLEVKDRGLRALIMFQSIGGSGRDSVGDILEDYVRQRFDRDCYVRIDGGVYARGKKQAALTMFNEKIYSVCIHVVPIEEKVLILAKESPTLDNSINSMNRNASALLSWGASYLFNKLHDFHECKNSLPGSNMFSEESFLDDVLCELTAQLPSSTKKSNPGSYFFLSKVENNGAYEKNILLVGEKETSLMDSESEPSFFWEKLLKGMLPRWHFLSESSQRIRRPVQYVDNLLEESRFGNVVKKSWKVRNNQIDPIYLKSTWKRKRELLGADKKCKVADRKGASNQVNGSPAMQSAADGITRVPEVGMVESAKQNKLPSLLKNTDSLLKQEIKQLCDILEFPENVKDAAMMFLVFIMKDYNVSWETESTLQAFQISLFDCKEDEANHIFSELHGFKKAFDLHLENAEIVKSNHAENLRGMLTMSKHAKNIKSTTSDLRDLEEAELPGGVHGQSNLNQLMDLEDGEIPMTSNDVKFSKSTMTDQQNLEEGELPVDFSDQLIELEEGEIPLSSDHLSSSRSTTLDQQDLEEREIATGSLNQHLSDKLEDLEEGEIPSGLQSMNLVDQRERVAMTQKHCSGILDNPIKDKMDDSNYQMKLHEENFMSSQAATSFVEEQHMINKIVLEKITEKPDSELNVDETQSSDIAIVHDDSQNGTPETIPSLSIQNQCDTVPAMPLKVFDISINKKEIHTSPIGAVTINIDSDTESDGVEAIVSENVPATCCKQNVVNNSAYGAPISSPIENQSTARNVQMIGSVMQRSEVSETQLQEVILVDDVSGNAAYDMPTQKDSLNLVRADASDVDQSGRAVPFICEESPNMECNRTSSSLAQQDTITVQGNSFPVQQLPVSTVLSIAQHSLRGLEIPCYQNGGRHASSTEAQVSPLSEARVELFNPDVRDLRLQPLPSMYVEGNETHVQDLRKNDFLDFRSAATVSGSLSNHPLLDNPVTPEFPQPACTDSLQAEMLKIVKDDLDDLGRHGDLILRIKSQREKELEEVSKKYGMLLQDTERIALQNRKDRLTNLNKVYANKLLAEAVSMSFRQGIHIGSMFSFLHVFVLFEDQHMLDTLATK</sequence>
<dbReference type="InterPro" id="IPR019787">
    <property type="entry name" value="Znf_PHD-finger"/>
</dbReference>
<dbReference type="InterPro" id="IPR056882">
    <property type="entry name" value="MOM1_dom"/>
</dbReference>
<dbReference type="PROSITE" id="PS01359">
    <property type="entry name" value="ZF_PHD_1"/>
    <property type="match status" value="1"/>
</dbReference>
<dbReference type="InterPro" id="IPR016197">
    <property type="entry name" value="Chromo-like_dom_sf"/>
</dbReference>
<dbReference type="Gene3D" id="2.40.50.40">
    <property type="match status" value="2"/>
</dbReference>
<keyword evidence="2" id="KW-0479">Metal-binding</keyword>
<evidence type="ECO:0000313" key="11">
    <source>
        <dbReference type="EMBL" id="CAK7343094.1"/>
    </source>
</evidence>
<dbReference type="SMART" id="SM00298">
    <property type="entry name" value="CHROMO"/>
    <property type="match status" value="2"/>
</dbReference>
<accession>A0AAV1S044</accession>
<name>A0AAV1S044_9ROSI</name>
<evidence type="ECO:0000256" key="4">
    <source>
        <dbReference type="ARBA" id="ARBA00022771"/>
    </source>
</evidence>
<evidence type="ECO:0000256" key="2">
    <source>
        <dbReference type="ARBA" id="ARBA00022723"/>
    </source>
</evidence>
<evidence type="ECO:0000256" key="1">
    <source>
        <dbReference type="ARBA" id="ARBA00004123"/>
    </source>
</evidence>
<dbReference type="EMBL" id="CAWUPB010001160">
    <property type="protein sequence ID" value="CAK7343094.1"/>
    <property type="molecule type" value="Genomic_DNA"/>
</dbReference>
<protein>
    <recommendedName>
        <fullName evidence="10">PHD-type domain-containing protein</fullName>
    </recommendedName>
</protein>
<feature type="domain" description="PHD-type" evidence="10">
    <location>
        <begin position="180"/>
        <end position="229"/>
    </location>
</feature>
<evidence type="ECO:0000256" key="8">
    <source>
        <dbReference type="PROSITE-ProRule" id="PRU00146"/>
    </source>
</evidence>
<dbReference type="InterPro" id="IPR000330">
    <property type="entry name" value="SNF2_N"/>
</dbReference>
<gene>
    <name evidence="11" type="ORF">DCAF_LOCUS17131</name>
</gene>
<dbReference type="Pfam" id="PF25029">
    <property type="entry name" value="MOM1"/>
    <property type="match status" value="1"/>
</dbReference>
<dbReference type="GO" id="GO:0005634">
    <property type="term" value="C:nucleus"/>
    <property type="evidence" value="ECO:0007669"/>
    <property type="project" value="UniProtKB-SubCell"/>
</dbReference>
<dbReference type="Gene3D" id="3.40.50.300">
    <property type="entry name" value="P-loop containing nucleotide triphosphate hydrolases"/>
    <property type="match status" value="1"/>
</dbReference>
<dbReference type="Proteomes" id="UP001314170">
    <property type="component" value="Unassembled WGS sequence"/>
</dbReference>
<dbReference type="Gene3D" id="6.10.250.1310">
    <property type="match status" value="1"/>
</dbReference>
<dbReference type="SUPFAM" id="SSF54160">
    <property type="entry name" value="Chromo domain-like"/>
    <property type="match status" value="2"/>
</dbReference>
<keyword evidence="4 8" id="KW-0863">Zinc-finger</keyword>